<keyword evidence="7" id="KW-1185">Reference proteome</keyword>
<keyword evidence="4" id="KW-1133">Transmembrane helix</keyword>
<feature type="region of interest" description="Disordered" evidence="3">
    <location>
        <begin position="1"/>
        <end position="109"/>
    </location>
</feature>
<keyword evidence="2" id="KW-0067">ATP-binding</keyword>
<sequence>MLDIGRESDIDPSSASVSTPELDAKNINNIANQDNKHENNIQSNSHNRKMKRPASMSPPLPPPPPPRYKTRASRSRKDEEDNVNEEGRGGDGSNDNEGEMDDENDGDEILIGGQHNQLRQLRSTHFKSSPPLSSSSFPIVPSSSSILSSSTSLALPTSSSVVSSSSGQDNNNSNKDEFVLNLNLSTKDNYGVKHKKFYGPYKHIRAHLDYEYHGCIVAVVEILPVSHFSIMMYLIAFVLLVVGAFILCISVCYNLQGAGKSHTMKQLASQGLFPLHSFVVVDPDEIRGNFPEYHLYAKECPKVAGELTHTEAGYVTEIVTAAALQQGHNVLVDGSLRDYAWYRGYFKSLREEYGGLLRIAILHITAPREVVFERAAVSKVETGESRNNINDQHLLTHSRIKHFILEQNRAKNTGRVVPIETLEKSLEQVPISVKKLAPLADFFCELDNSQSTLSGGEVIIRTPGITWNTFRANWAQTCPWTPAEGGKKLMGKM</sequence>
<reference evidence="6 7" key="1">
    <citation type="submission" date="2024-10" db="EMBL/GenBank/DDBJ databases">
        <title>Updated reference genomes for cyclostephanoid diatoms.</title>
        <authorList>
            <person name="Roberts W.R."/>
            <person name="Alverson A.J."/>
        </authorList>
    </citation>
    <scope>NUCLEOTIDE SEQUENCE [LARGE SCALE GENOMIC DNA]</scope>
    <source>
        <strain evidence="6 7">AJA232-27</strain>
    </source>
</reference>
<feature type="domain" description="Zeta toxin" evidence="5">
    <location>
        <begin position="256"/>
        <end position="378"/>
    </location>
</feature>
<proteinExistence type="predicted"/>
<evidence type="ECO:0000256" key="1">
    <source>
        <dbReference type="ARBA" id="ARBA00022741"/>
    </source>
</evidence>
<gene>
    <name evidence="6" type="ORF">ACHAWU_000319</name>
</gene>
<evidence type="ECO:0000256" key="3">
    <source>
        <dbReference type="SAM" id="MobiDB-lite"/>
    </source>
</evidence>
<dbReference type="SUPFAM" id="SSF52540">
    <property type="entry name" value="P-loop containing nucleoside triphosphate hydrolases"/>
    <property type="match status" value="1"/>
</dbReference>
<organism evidence="6 7">
    <name type="scientific">Discostella pseudostelligera</name>
    <dbReference type="NCBI Taxonomy" id="259834"/>
    <lineage>
        <taxon>Eukaryota</taxon>
        <taxon>Sar</taxon>
        <taxon>Stramenopiles</taxon>
        <taxon>Ochrophyta</taxon>
        <taxon>Bacillariophyta</taxon>
        <taxon>Coscinodiscophyceae</taxon>
        <taxon>Thalassiosirophycidae</taxon>
        <taxon>Stephanodiscales</taxon>
        <taxon>Stephanodiscaceae</taxon>
        <taxon>Discostella</taxon>
    </lineage>
</organism>
<feature type="transmembrane region" description="Helical" evidence="4">
    <location>
        <begin position="230"/>
        <end position="255"/>
    </location>
</feature>
<feature type="compositionally biased region" description="Pro residues" evidence="3">
    <location>
        <begin position="56"/>
        <end position="67"/>
    </location>
</feature>
<dbReference type="Proteomes" id="UP001530293">
    <property type="component" value="Unassembled WGS sequence"/>
</dbReference>
<dbReference type="GO" id="GO:0005524">
    <property type="term" value="F:ATP binding"/>
    <property type="evidence" value="ECO:0007669"/>
    <property type="project" value="UniProtKB-KW"/>
</dbReference>
<dbReference type="Pfam" id="PF06414">
    <property type="entry name" value="Zeta_toxin"/>
    <property type="match status" value="1"/>
</dbReference>
<dbReference type="AlphaFoldDB" id="A0ABD3MRL0"/>
<feature type="compositionally biased region" description="Basic and acidic residues" evidence="3">
    <location>
        <begin position="75"/>
        <end position="89"/>
    </location>
</feature>
<dbReference type="EMBL" id="JALLBG020000084">
    <property type="protein sequence ID" value="KAL3766524.1"/>
    <property type="molecule type" value="Genomic_DNA"/>
</dbReference>
<feature type="compositionally biased region" description="Acidic residues" evidence="3">
    <location>
        <begin position="94"/>
        <end position="108"/>
    </location>
</feature>
<comment type="caution">
    <text evidence="6">The sequence shown here is derived from an EMBL/GenBank/DDBJ whole genome shotgun (WGS) entry which is preliminary data.</text>
</comment>
<protein>
    <recommendedName>
        <fullName evidence="5">Zeta toxin domain-containing protein</fullName>
    </recommendedName>
</protein>
<evidence type="ECO:0000256" key="4">
    <source>
        <dbReference type="SAM" id="Phobius"/>
    </source>
</evidence>
<evidence type="ECO:0000313" key="7">
    <source>
        <dbReference type="Proteomes" id="UP001530293"/>
    </source>
</evidence>
<dbReference type="InterPro" id="IPR010488">
    <property type="entry name" value="Zeta_toxin_domain"/>
</dbReference>
<keyword evidence="4" id="KW-0472">Membrane</keyword>
<dbReference type="InterPro" id="IPR027417">
    <property type="entry name" value="P-loop_NTPase"/>
</dbReference>
<accession>A0ABD3MRL0</accession>
<evidence type="ECO:0000256" key="2">
    <source>
        <dbReference type="ARBA" id="ARBA00022840"/>
    </source>
</evidence>
<evidence type="ECO:0000313" key="6">
    <source>
        <dbReference type="EMBL" id="KAL3766524.1"/>
    </source>
</evidence>
<keyword evidence="4" id="KW-0812">Transmembrane</keyword>
<evidence type="ECO:0000259" key="5">
    <source>
        <dbReference type="Pfam" id="PF06414"/>
    </source>
</evidence>
<keyword evidence="1" id="KW-0547">Nucleotide-binding</keyword>
<dbReference type="Gene3D" id="3.40.50.300">
    <property type="entry name" value="P-loop containing nucleotide triphosphate hydrolases"/>
    <property type="match status" value="1"/>
</dbReference>
<name>A0ABD3MRL0_9STRA</name>